<keyword evidence="4 7" id="KW-0812">Transmembrane</keyword>
<evidence type="ECO:0000256" key="2">
    <source>
        <dbReference type="ARBA" id="ARBA00022448"/>
    </source>
</evidence>
<dbReference type="Pfam" id="PF00528">
    <property type="entry name" value="BPD_transp_1"/>
    <property type="match status" value="1"/>
</dbReference>
<feature type="transmembrane region" description="Helical" evidence="7">
    <location>
        <begin position="132"/>
        <end position="157"/>
    </location>
</feature>
<feature type="transmembrane region" description="Helical" evidence="7">
    <location>
        <begin position="243"/>
        <end position="268"/>
    </location>
</feature>
<evidence type="ECO:0000256" key="6">
    <source>
        <dbReference type="ARBA" id="ARBA00023136"/>
    </source>
</evidence>
<dbReference type="GO" id="GO:0005886">
    <property type="term" value="C:plasma membrane"/>
    <property type="evidence" value="ECO:0007669"/>
    <property type="project" value="UniProtKB-SubCell"/>
</dbReference>
<evidence type="ECO:0000259" key="8">
    <source>
        <dbReference type="PROSITE" id="PS50928"/>
    </source>
</evidence>
<dbReference type="Pfam" id="PF19300">
    <property type="entry name" value="BPD_transp_1_N"/>
    <property type="match status" value="1"/>
</dbReference>
<evidence type="ECO:0000256" key="4">
    <source>
        <dbReference type="ARBA" id="ARBA00022692"/>
    </source>
</evidence>
<keyword evidence="6 7" id="KW-0472">Membrane</keyword>
<proteinExistence type="inferred from homology"/>
<gene>
    <name evidence="9" type="ORF">SAMN05444126_13219</name>
</gene>
<dbReference type="EMBL" id="FOGV01000032">
    <property type="protein sequence ID" value="SES31610.1"/>
    <property type="molecule type" value="Genomic_DNA"/>
</dbReference>
<dbReference type="OrthoDB" id="9773683at2"/>
<keyword evidence="2 7" id="KW-0813">Transport</keyword>
<feature type="transmembrane region" description="Helical" evidence="7">
    <location>
        <begin position="101"/>
        <end position="120"/>
    </location>
</feature>
<feature type="transmembrane region" description="Helical" evidence="7">
    <location>
        <begin position="188"/>
        <end position="206"/>
    </location>
</feature>
<reference evidence="10" key="1">
    <citation type="submission" date="2016-10" db="EMBL/GenBank/DDBJ databases">
        <authorList>
            <person name="de Groot N.N."/>
        </authorList>
    </citation>
    <scope>NUCLEOTIDE SEQUENCE [LARGE SCALE GENOMIC DNA]</scope>
    <source>
        <strain evidence="10">10nlg</strain>
    </source>
</reference>
<evidence type="ECO:0000256" key="7">
    <source>
        <dbReference type="RuleBase" id="RU363032"/>
    </source>
</evidence>
<dbReference type="RefSeq" id="WP_093074652.1">
    <property type="nucleotide sequence ID" value="NZ_FOGV01000032.1"/>
</dbReference>
<dbReference type="PANTHER" id="PTHR43163">
    <property type="entry name" value="DIPEPTIDE TRANSPORT SYSTEM PERMEASE PROTEIN DPPB-RELATED"/>
    <property type="match status" value="1"/>
</dbReference>
<feature type="transmembrane region" description="Helical" evidence="7">
    <location>
        <begin position="288"/>
        <end position="314"/>
    </location>
</feature>
<evidence type="ECO:0000256" key="3">
    <source>
        <dbReference type="ARBA" id="ARBA00022475"/>
    </source>
</evidence>
<comment type="subcellular location">
    <subcellularLocation>
        <location evidence="1 7">Cell membrane</location>
        <topology evidence="1 7">Multi-pass membrane protein</topology>
    </subcellularLocation>
</comment>
<name>A0A1H9WCH9_9BACI</name>
<dbReference type="InterPro" id="IPR045621">
    <property type="entry name" value="BPD_transp_1_N"/>
</dbReference>
<feature type="transmembrane region" description="Helical" evidence="7">
    <location>
        <begin position="9"/>
        <end position="30"/>
    </location>
</feature>
<accession>A0A1H9WCH9</accession>
<dbReference type="STRING" id="1464123.SAMN05444126_13219"/>
<dbReference type="AlphaFoldDB" id="A0A1H9WCH9"/>
<comment type="similarity">
    <text evidence="7">Belongs to the binding-protein-dependent transport system permease family.</text>
</comment>
<protein>
    <submittedName>
        <fullName evidence="9">Peptide/nickel transport system permease protein</fullName>
    </submittedName>
</protein>
<feature type="domain" description="ABC transmembrane type-1" evidence="8">
    <location>
        <begin position="97"/>
        <end position="307"/>
    </location>
</feature>
<evidence type="ECO:0000313" key="9">
    <source>
        <dbReference type="EMBL" id="SES31610.1"/>
    </source>
</evidence>
<dbReference type="SUPFAM" id="SSF161098">
    <property type="entry name" value="MetI-like"/>
    <property type="match status" value="1"/>
</dbReference>
<dbReference type="InterPro" id="IPR035906">
    <property type="entry name" value="MetI-like_sf"/>
</dbReference>
<dbReference type="GO" id="GO:0055085">
    <property type="term" value="P:transmembrane transport"/>
    <property type="evidence" value="ECO:0007669"/>
    <property type="project" value="InterPro"/>
</dbReference>
<evidence type="ECO:0000313" key="10">
    <source>
        <dbReference type="Proteomes" id="UP000199318"/>
    </source>
</evidence>
<comment type="caution">
    <text evidence="9">The sequence shown here is derived from an EMBL/GenBank/DDBJ whole genome shotgun (WGS) entry which is preliminary data.</text>
</comment>
<dbReference type="Gene3D" id="1.10.3720.10">
    <property type="entry name" value="MetI-like"/>
    <property type="match status" value="1"/>
</dbReference>
<dbReference type="CDD" id="cd06261">
    <property type="entry name" value="TM_PBP2"/>
    <property type="match status" value="1"/>
</dbReference>
<dbReference type="PANTHER" id="PTHR43163:SF6">
    <property type="entry name" value="DIPEPTIDE TRANSPORT SYSTEM PERMEASE PROTEIN DPPB-RELATED"/>
    <property type="match status" value="1"/>
</dbReference>
<keyword evidence="10" id="KW-1185">Reference proteome</keyword>
<evidence type="ECO:0000256" key="5">
    <source>
        <dbReference type="ARBA" id="ARBA00022989"/>
    </source>
</evidence>
<dbReference type="PROSITE" id="PS50928">
    <property type="entry name" value="ABC_TM1"/>
    <property type="match status" value="1"/>
</dbReference>
<sequence>MYKYILRRFLIFIPMLFIVTVVVFTMATLAPGDPLTGEVLDPTVDPEVVEQRREALGLNDPPPVQYMNWLSEISQGNLGDSLHYSGRTVEDLIMSRAPNTVYLAAFSLFITIVIGVPLGMYSARKQYTPVDYTATVFGFFGLAVPNFFFALIAVYVFSFQLGLFPPQGTISQPGLTGIDAFLDRLHHLVMPGITLGLASTAIYMRYTRSEMLDVMGQDFIRTARAKGMGEQNVLYKHTLRNALIPLITLLGFEFGTLLSGAVVTEAVFSFPGLGQLFLTGIQNQDFPLIMGINLIIAVTVLVGNLLADIMYAVVDPRIRYD</sequence>
<keyword evidence="5 7" id="KW-1133">Transmembrane helix</keyword>
<dbReference type="InterPro" id="IPR000515">
    <property type="entry name" value="MetI-like"/>
</dbReference>
<organism evidence="9 10">
    <name type="scientific">Salisediminibacterium halotolerans</name>
    <dbReference type="NCBI Taxonomy" id="517425"/>
    <lineage>
        <taxon>Bacteria</taxon>
        <taxon>Bacillati</taxon>
        <taxon>Bacillota</taxon>
        <taxon>Bacilli</taxon>
        <taxon>Bacillales</taxon>
        <taxon>Bacillaceae</taxon>
        <taxon>Salisediminibacterium</taxon>
    </lineage>
</organism>
<evidence type="ECO:0000256" key="1">
    <source>
        <dbReference type="ARBA" id="ARBA00004651"/>
    </source>
</evidence>
<keyword evidence="3" id="KW-1003">Cell membrane</keyword>
<dbReference type="Proteomes" id="UP000199318">
    <property type="component" value="Unassembled WGS sequence"/>
</dbReference>